<sequence length="114" mass="13397">MRETIEDAIDYCLDKYAKEILSDLQEYGVIIEGPYGFSQSMIKCTDYLEKKVKEYNKKFGLHFEVDFLGSFYGLNEDLPDDYFHFVMNLAADLNYKEFSKNAILLREQYIDTLG</sequence>
<dbReference type="AlphaFoldDB" id="A0A0M5JDX8"/>
<evidence type="ECO:0000313" key="1">
    <source>
        <dbReference type="EMBL" id="ALC80439.1"/>
    </source>
</evidence>
<dbReference type="STRING" id="1441095.AM592_01695"/>
<gene>
    <name evidence="1" type="ORF">AM592_01695</name>
</gene>
<dbReference type="EMBL" id="CP012600">
    <property type="protein sequence ID" value="ALC80439.1"/>
    <property type="molecule type" value="Genomic_DNA"/>
</dbReference>
<accession>A0A0M5JDX8</accession>
<evidence type="ECO:0000313" key="2">
    <source>
        <dbReference type="Proteomes" id="UP000067625"/>
    </source>
</evidence>
<dbReference type="RefSeq" id="WP_053602169.1">
    <property type="nucleotide sequence ID" value="NZ_CP012600.1"/>
</dbReference>
<name>A0A0M5JDX8_9BACI</name>
<dbReference type="OrthoDB" id="9813638at2"/>
<proteinExistence type="predicted"/>
<dbReference type="Proteomes" id="UP000067625">
    <property type="component" value="Chromosome"/>
</dbReference>
<protein>
    <submittedName>
        <fullName evidence="1">Uncharacterized protein</fullName>
    </submittedName>
</protein>
<dbReference type="PATRIC" id="fig|1441095.3.peg.357"/>
<organism evidence="1 2">
    <name type="scientific">Bacillus gobiensis</name>
    <dbReference type="NCBI Taxonomy" id="1441095"/>
    <lineage>
        <taxon>Bacteria</taxon>
        <taxon>Bacillati</taxon>
        <taxon>Bacillota</taxon>
        <taxon>Bacilli</taxon>
        <taxon>Bacillales</taxon>
        <taxon>Bacillaceae</taxon>
        <taxon>Bacillus</taxon>
    </lineage>
</organism>
<reference evidence="2" key="1">
    <citation type="submission" date="2015-08" db="EMBL/GenBank/DDBJ databases">
        <title>Genome sequencing project for genomic taxonomy and phylogenomics of Bacillus-like bacteria.</title>
        <authorList>
            <person name="Liu B."/>
            <person name="Wang J."/>
            <person name="Zhu Y."/>
            <person name="Liu G."/>
            <person name="Chen Q."/>
            <person name="Chen Z."/>
            <person name="Lan J."/>
            <person name="Che J."/>
            <person name="Ge C."/>
            <person name="Shi H."/>
            <person name="Pan Z."/>
            <person name="Liu X."/>
        </authorList>
    </citation>
    <scope>NUCLEOTIDE SEQUENCE [LARGE SCALE GENOMIC DNA]</scope>
    <source>
        <strain evidence="2">FJAT-4402</strain>
    </source>
</reference>
<reference evidence="1 2" key="2">
    <citation type="journal article" date="2016" name="Int. J. Syst. Evol. Microbiol.">
        <title>Bacillus gobiensis sp. nov., isolated from a soil sample.</title>
        <authorList>
            <person name="Liu B."/>
            <person name="Liu G.H."/>
            <person name="Cetin S."/>
            <person name="Schumann P."/>
            <person name="Pan Z.Z."/>
            <person name="Chen Q.Q."/>
        </authorList>
    </citation>
    <scope>NUCLEOTIDE SEQUENCE [LARGE SCALE GENOMIC DNA]</scope>
    <source>
        <strain evidence="1 2">FJAT-4402</strain>
    </source>
</reference>
<keyword evidence="2" id="KW-1185">Reference proteome</keyword>